<dbReference type="STRING" id="50429.A0A2B4RS75"/>
<evidence type="ECO:0000256" key="3">
    <source>
        <dbReference type="ARBA" id="ARBA00023157"/>
    </source>
</evidence>
<evidence type="ECO:0000256" key="5">
    <source>
        <dbReference type="ARBA" id="ARBA00023319"/>
    </source>
</evidence>
<proteinExistence type="predicted"/>
<dbReference type="SMART" id="SM00408">
    <property type="entry name" value="IGc2"/>
    <property type="match status" value="1"/>
</dbReference>
<dbReference type="PANTHER" id="PTHR11640:SF164">
    <property type="entry name" value="MAM DOMAIN-CONTAINING GLYCOSYLPHOSPHATIDYLINOSITOL ANCHOR PROTEIN 1"/>
    <property type="match status" value="1"/>
</dbReference>
<dbReference type="AlphaFoldDB" id="A0A2B4RS75"/>
<evidence type="ECO:0000313" key="8">
    <source>
        <dbReference type="Proteomes" id="UP000225706"/>
    </source>
</evidence>
<dbReference type="GO" id="GO:0005911">
    <property type="term" value="C:cell-cell junction"/>
    <property type="evidence" value="ECO:0007669"/>
    <property type="project" value="TreeGrafter"/>
</dbReference>
<dbReference type="InterPro" id="IPR013783">
    <property type="entry name" value="Ig-like_fold"/>
</dbReference>
<dbReference type="SMART" id="SM00409">
    <property type="entry name" value="IG"/>
    <property type="match status" value="2"/>
</dbReference>
<name>A0A2B4RS75_STYPI</name>
<dbReference type="SUPFAM" id="SSF48726">
    <property type="entry name" value="Immunoglobulin"/>
    <property type="match status" value="1"/>
</dbReference>
<dbReference type="InterPro" id="IPR051275">
    <property type="entry name" value="Cell_adhesion_signaling"/>
</dbReference>
<comment type="caution">
    <text evidence="7">The sequence shown here is derived from an EMBL/GenBank/DDBJ whole genome shotgun (WGS) entry which is preliminary data.</text>
</comment>
<evidence type="ECO:0000256" key="2">
    <source>
        <dbReference type="ARBA" id="ARBA00023136"/>
    </source>
</evidence>
<dbReference type="Proteomes" id="UP000225706">
    <property type="component" value="Unassembled WGS sequence"/>
</dbReference>
<organism evidence="7 8">
    <name type="scientific">Stylophora pistillata</name>
    <name type="common">Smooth cauliflower coral</name>
    <dbReference type="NCBI Taxonomy" id="50429"/>
    <lineage>
        <taxon>Eukaryota</taxon>
        <taxon>Metazoa</taxon>
        <taxon>Cnidaria</taxon>
        <taxon>Anthozoa</taxon>
        <taxon>Hexacorallia</taxon>
        <taxon>Scleractinia</taxon>
        <taxon>Astrocoeniina</taxon>
        <taxon>Pocilloporidae</taxon>
        <taxon>Stylophora</taxon>
    </lineage>
</organism>
<dbReference type="GO" id="GO:0098609">
    <property type="term" value="P:cell-cell adhesion"/>
    <property type="evidence" value="ECO:0007669"/>
    <property type="project" value="TreeGrafter"/>
</dbReference>
<dbReference type="Pfam" id="PF13895">
    <property type="entry name" value="Ig_2"/>
    <property type="match status" value="1"/>
</dbReference>
<comment type="subcellular location">
    <subcellularLocation>
        <location evidence="1">Membrane</location>
        <topology evidence="1">Single-pass type I membrane protein</topology>
    </subcellularLocation>
</comment>
<accession>A0A2B4RS75</accession>
<keyword evidence="8" id="KW-1185">Reference proteome</keyword>
<evidence type="ECO:0000313" key="7">
    <source>
        <dbReference type="EMBL" id="PFX19207.1"/>
    </source>
</evidence>
<keyword evidence="3" id="KW-1015">Disulfide bond</keyword>
<dbReference type="GO" id="GO:0050839">
    <property type="term" value="F:cell adhesion molecule binding"/>
    <property type="evidence" value="ECO:0007669"/>
    <property type="project" value="TreeGrafter"/>
</dbReference>
<dbReference type="InterPro" id="IPR003599">
    <property type="entry name" value="Ig_sub"/>
</dbReference>
<evidence type="ECO:0000256" key="4">
    <source>
        <dbReference type="ARBA" id="ARBA00023180"/>
    </source>
</evidence>
<keyword evidence="4" id="KW-0325">Glycoprotein</keyword>
<protein>
    <submittedName>
        <fullName evidence="7">Neurotrimin</fullName>
    </submittedName>
</protein>
<dbReference type="EMBL" id="LSMT01000371">
    <property type="protein sequence ID" value="PFX19207.1"/>
    <property type="molecule type" value="Genomic_DNA"/>
</dbReference>
<dbReference type="PANTHER" id="PTHR11640">
    <property type="entry name" value="NEPHRIN"/>
    <property type="match status" value="1"/>
</dbReference>
<dbReference type="OrthoDB" id="5957862at2759"/>
<dbReference type="InterPro" id="IPR036179">
    <property type="entry name" value="Ig-like_dom_sf"/>
</dbReference>
<dbReference type="InterPro" id="IPR003598">
    <property type="entry name" value="Ig_sub2"/>
</dbReference>
<dbReference type="GO" id="GO:0005886">
    <property type="term" value="C:plasma membrane"/>
    <property type="evidence" value="ECO:0007669"/>
    <property type="project" value="TreeGrafter"/>
</dbReference>
<dbReference type="PROSITE" id="PS50835">
    <property type="entry name" value="IG_LIKE"/>
    <property type="match status" value="1"/>
</dbReference>
<feature type="domain" description="Ig-like" evidence="6">
    <location>
        <begin position="130"/>
        <end position="214"/>
    </location>
</feature>
<dbReference type="Gene3D" id="2.60.40.10">
    <property type="entry name" value="Immunoglobulins"/>
    <property type="match status" value="2"/>
</dbReference>
<dbReference type="InterPro" id="IPR007110">
    <property type="entry name" value="Ig-like_dom"/>
</dbReference>
<keyword evidence="2" id="KW-0472">Membrane</keyword>
<reference evidence="8" key="1">
    <citation type="journal article" date="2017" name="bioRxiv">
        <title>Comparative analysis of the genomes of Stylophora pistillata and Acropora digitifera provides evidence for extensive differences between species of corals.</title>
        <authorList>
            <person name="Voolstra C.R."/>
            <person name="Li Y."/>
            <person name="Liew Y.J."/>
            <person name="Baumgarten S."/>
            <person name="Zoccola D."/>
            <person name="Flot J.-F."/>
            <person name="Tambutte S."/>
            <person name="Allemand D."/>
            <person name="Aranda M."/>
        </authorList>
    </citation>
    <scope>NUCLEOTIDE SEQUENCE [LARGE SCALE GENOMIC DNA]</scope>
</reference>
<sequence>MFAPNVSRHFDWQAATLLWNYSLSQDLSFTSVDIEFNSDIIVRLLPNGGRGGITAAFRDRFSVNWNPPGRVALTISKVTSADDKVNGAFRCVVRTLIDGDWERKIQVEVVSYWLCFDFIMNVGLVYIEQTQLIGYSGDQHINENSNLTLFCNTTGKPTANVTWTRVLDDGSNGDKMFLGNPWFIRNIKRTMSGTYRCTASNGFGNTVTHSVHVNVICK</sequence>
<evidence type="ECO:0000259" key="6">
    <source>
        <dbReference type="PROSITE" id="PS50835"/>
    </source>
</evidence>
<keyword evidence="5" id="KW-0393">Immunoglobulin domain</keyword>
<evidence type="ECO:0000256" key="1">
    <source>
        <dbReference type="ARBA" id="ARBA00004479"/>
    </source>
</evidence>
<gene>
    <name evidence="7" type="primary">Ntm</name>
    <name evidence="7" type="ORF">AWC38_SpisGene16377</name>
</gene>